<feature type="region of interest" description="Disordered" evidence="1">
    <location>
        <begin position="1"/>
        <end position="65"/>
    </location>
</feature>
<feature type="compositionally biased region" description="Basic residues" evidence="1">
    <location>
        <begin position="52"/>
        <end position="61"/>
    </location>
</feature>
<evidence type="ECO:0008006" key="3">
    <source>
        <dbReference type="Google" id="ProtNLM"/>
    </source>
</evidence>
<reference evidence="2" key="1">
    <citation type="submission" date="2019-03" db="EMBL/GenBank/DDBJ databases">
        <title>Whole genome sequencing of Borrelia miyamotoi strains isolated at the Russian territory.</title>
        <authorList>
            <person name="Kuleshov K.V."/>
            <person name="Platonov A.E."/>
            <person name="Goptar I.A."/>
            <person name="Shipulin G.A."/>
            <person name="Markelov M.L."/>
            <person name="Koetsveld J."/>
            <person name="Kolyasnikova N.M."/>
            <person name="Sarksyan D.S."/>
            <person name="Toporkova M.G."/>
            <person name="Hovius J.W."/>
        </authorList>
    </citation>
    <scope>NUCLEOTIDE SEQUENCE</scope>
    <source>
        <strain evidence="2">Yekat-76</strain>
        <plasmid evidence="2">unnamed</plasmid>
    </source>
</reference>
<dbReference type="InterPro" id="IPR004239">
    <property type="entry name" value="DUF228"/>
</dbReference>
<evidence type="ECO:0000256" key="1">
    <source>
        <dbReference type="SAM" id="MobiDB-lite"/>
    </source>
</evidence>
<proteinExistence type="predicted"/>
<name>A0A481YI58_9SPIR</name>
<organism evidence="2">
    <name type="scientific">Borrelia miyamotoi</name>
    <dbReference type="NCBI Taxonomy" id="47466"/>
    <lineage>
        <taxon>Bacteria</taxon>
        <taxon>Pseudomonadati</taxon>
        <taxon>Spirochaetota</taxon>
        <taxon>Spirochaetia</taxon>
        <taxon>Spirochaetales</taxon>
        <taxon>Borreliaceae</taxon>
        <taxon>Borrelia</taxon>
    </lineage>
</organism>
<gene>
    <name evidence="2" type="ORF">EZU67_05375</name>
</gene>
<dbReference type="EMBL" id="CP036571">
    <property type="protein sequence ID" value="QBK62580.1"/>
    <property type="molecule type" value="Genomic_DNA"/>
</dbReference>
<evidence type="ECO:0000313" key="2">
    <source>
        <dbReference type="EMBL" id="QBK62580.1"/>
    </source>
</evidence>
<geneLocation type="plasmid" evidence="2">
    <name>unnamed</name>
</geneLocation>
<dbReference type="AlphaFoldDB" id="A0A481YI58"/>
<accession>A0A481YI58</accession>
<sequence>MTNKEQKTNLIPNLEQESPESDIYSSMDDTQIVEALKQQLEQDEQTTSHSSGGRRRGKRHAPVLETEEGKTLKECILKLKKYSKSFNYEERAVFKPQTDFRDKNITFDALCTTVSSSTDKLEEYTAIGFPYKRAVKLKVDTTKLDSISVEVSDGKNMYGICIDIDEYSNVATVIPITNNFEGYVVASSSSGINIGDKLDFDSYGRVIKASSYSQASINAMALSSIHTLQLTDDENKKGQEDYKLHLIKISLYGNKAVS</sequence>
<protein>
    <recommendedName>
        <fullName evidence="3">DUF228 domain-containing protein</fullName>
    </recommendedName>
</protein>
<dbReference type="Pfam" id="PF02989">
    <property type="entry name" value="DUF228"/>
    <property type="match status" value="1"/>
</dbReference>
<keyword evidence="2" id="KW-0614">Plasmid</keyword>